<dbReference type="InterPro" id="IPR036908">
    <property type="entry name" value="RlpA-like_sf"/>
</dbReference>
<evidence type="ECO:0000256" key="1">
    <source>
        <dbReference type="ARBA" id="ARBA00004613"/>
    </source>
</evidence>
<evidence type="ECO:0000313" key="4">
    <source>
        <dbReference type="EMBL" id="KIY50658.1"/>
    </source>
</evidence>
<dbReference type="Gene3D" id="2.40.40.10">
    <property type="entry name" value="RlpA-like domain"/>
    <property type="match status" value="1"/>
</dbReference>
<evidence type="ECO:0000313" key="5">
    <source>
        <dbReference type="Proteomes" id="UP000054144"/>
    </source>
</evidence>
<comment type="similarity">
    <text evidence="2">Belongs to the cerato-platanin family.</text>
</comment>
<gene>
    <name evidence="4" type="ORF">FISHEDRAFT_17994</name>
</gene>
<sequence>FSALLAAAASATAVSLSYDETYDDASLSLTSVACSDGTNGLITKGYTTLGSLPDFPYVGGADVVAGWNSPNCGTCWTLSWDVTGNSIDLLVVDAASSGFNIALEAMNSLTNNQAVDLGRIDVTATQVDASNCGL</sequence>
<dbReference type="SMR" id="A0A0D7AII3"/>
<dbReference type="OrthoDB" id="4898945at2759"/>
<keyword evidence="5" id="KW-1185">Reference proteome</keyword>
<dbReference type="EMBL" id="KN881675">
    <property type="protein sequence ID" value="KIY50658.1"/>
    <property type="molecule type" value="Genomic_DNA"/>
</dbReference>
<dbReference type="GO" id="GO:0005576">
    <property type="term" value="C:extracellular region"/>
    <property type="evidence" value="ECO:0007669"/>
    <property type="project" value="UniProtKB-SubCell"/>
</dbReference>
<feature type="non-terminal residue" evidence="4">
    <location>
        <position position="134"/>
    </location>
</feature>
<dbReference type="Pfam" id="PF07249">
    <property type="entry name" value="Cerato-platanin"/>
    <property type="match status" value="1"/>
</dbReference>
<protein>
    <submittedName>
        <fullName evidence="4">Epl1 protein</fullName>
    </submittedName>
</protein>
<keyword evidence="3" id="KW-0964">Secreted</keyword>
<dbReference type="AlphaFoldDB" id="A0A0D7AII3"/>
<evidence type="ECO:0000256" key="2">
    <source>
        <dbReference type="ARBA" id="ARBA00010421"/>
    </source>
</evidence>
<feature type="non-terminal residue" evidence="4">
    <location>
        <position position="1"/>
    </location>
</feature>
<evidence type="ECO:0000256" key="3">
    <source>
        <dbReference type="ARBA" id="ARBA00022525"/>
    </source>
</evidence>
<organism evidence="4 5">
    <name type="scientific">Fistulina hepatica ATCC 64428</name>
    <dbReference type="NCBI Taxonomy" id="1128425"/>
    <lineage>
        <taxon>Eukaryota</taxon>
        <taxon>Fungi</taxon>
        <taxon>Dikarya</taxon>
        <taxon>Basidiomycota</taxon>
        <taxon>Agaricomycotina</taxon>
        <taxon>Agaricomycetes</taxon>
        <taxon>Agaricomycetidae</taxon>
        <taxon>Agaricales</taxon>
        <taxon>Fistulinaceae</taxon>
        <taxon>Fistulina</taxon>
    </lineage>
</organism>
<dbReference type="SUPFAM" id="SSF50685">
    <property type="entry name" value="Barwin-like endoglucanases"/>
    <property type="match status" value="1"/>
</dbReference>
<comment type="subcellular location">
    <subcellularLocation>
        <location evidence="1">Secreted</location>
    </subcellularLocation>
</comment>
<name>A0A0D7AII3_9AGAR</name>
<dbReference type="Proteomes" id="UP000054144">
    <property type="component" value="Unassembled WGS sequence"/>
</dbReference>
<proteinExistence type="inferred from homology"/>
<dbReference type="InterPro" id="IPR010829">
    <property type="entry name" value="Cerato-platanin"/>
</dbReference>
<reference evidence="4 5" key="1">
    <citation type="journal article" date="2015" name="Fungal Genet. Biol.">
        <title>Evolution of novel wood decay mechanisms in Agaricales revealed by the genome sequences of Fistulina hepatica and Cylindrobasidium torrendii.</title>
        <authorList>
            <person name="Floudas D."/>
            <person name="Held B.W."/>
            <person name="Riley R."/>
            <person name="Nagy L.G."/>
            <person name="Koehler G."/>
            <person name="Ransdell A.S."/>
            <person name="Younus H."/>
            <person name="Chow J."/>
            <person name="Chiniquy J."/>
            <person name="Lipzen A."/>
            <person name="Tritt A."/>
            <person name="Sun H."/>
            <person name="Haridas S."/>
            <person name="LaButti K."/>
            <person name="Ohm R.A."/>
            <person name="Kues U."/>
            <person name="Blanchette R.A."/>
            <person name="Grigoriev I.V."/>
            <person name="Minto R.E."/>
            <person name="Hibbett D.S."/>
        </authorList>
    </citation>
    <scope>NUCLEOTIDE SEQUENCE [LARGE SCALE GENOMIC DNA]</scope>
    <source>
        <strain evidence="4 5">ATCC 64428</strain>
    </source>
</reference>
<accession>A0A0D7AII3</accession>
<dbReference type="CDD" id="cd22778">
    <property type="entry name" value="DPBB_CEPL-like"/>
    <property type="match status" value="1"/>
</dbReference>